<protein>
    <recommendedName>
        <fullName evidence="2 7">Glutamate racemase</fullName>
        <ecNumber evidence="2 7">5.1.1.3</ecNumber>
    </recommendedName>
</protein>
<dbReference type="EMBL" id="JABZRD010000260">
    <property type="protein sequence ID" value="MBF1283829.1"/>
    <property type="molecule type" value="Genomic_DNA"/>
</dbReference>
<evidence type="ECO:0000313" key="9">
    <source>
        <dbReference type="Proteomes" id="UP000709351"/>
    </source>
</evidence>
<evidence type="ECO:0000256" key="1">
    <source>
        <dbReference type="ARBA" id="ARBA00001602"/>
    </source>
</evidence>
<dbReference type="GO" id="GO:0008881">
    <property type="term" value="F:glutamate racemase activity"/>
    <property type="evidence" value="ECO:0007669"/>
    <property type="project" value="UniProtKB-UniRule"/>
</dbReference>
<evidence type="ECO:0000256" key="2">
    <source>
        <dbReference type="ARBA" id="ARBA00013090"/>
    </source>
</evidence>
<evidence type="ECO:0000256" key="5">
    <source>
        <dbReference type="ARBA" id="ARBA00023235"/>
    </source>
</evidence>
<dbReference type="GO" id="GO:0009252">
    <property type="term" value="P:peptidoglycan biosynthetic process"/>
    <property type="evidence" value="ECO:0007669"/>
    <property type="project" value="UniProtKB-UniRule"/>
</dbReference>
<dbReference type="InterPro" id="IPR001920">
    <property type="entry name" value="Asp/Glu_race"/>
</dbReference>
<dbReference type="PANTHER" id="PTHR21198">
    <property type="entry name" value="GLUTAMATE RACEMASE"/>
    <property type="match status" value="1"/>
</dbReference>
<reference evidence="8" key="1">
    <citation type="submission" date="2020-04" db="EMBL/GenBank/DDBJ databases">
        <title>Deep metagenomics examines the oral microbiome during advanced dental caries in children, revealing novel taxa and co-occurrences with host molecules.</title>
        <authorList>
            <person name="Baker J.L."/>
            <person name="Morton J.T."/>
            <person name="Dinis M."/>
            <person name="Alvarez R."/>
            <person name="Tran N.C."/>
            <person name="Knight R."/>
            <person name="Edlund A."/>
        </authorList>
    </citation>
    <scope>NUCLEOTIDE SEQUENCE</scope>
    <source>
        <strain evidence="8">JCVI_24_bin.2</strain>
    </source>
</reference>
<evidence type="ECO:0000256" key="7">
    <source>
        <dbReference type="HAMAP-Rule" id="MF_00258"/>
    </source>
</evidence>
<evidence type="ECO:0000256" key="3">
    <source>
        <dbReference type="ARBA" id="ARBA00022960"/>
    </source>
</evidence>
<dbReference type="EC" id="5.1.1.3" evidence="2 7"/>
<accession>A0A930GWV1</accession>
<dbReference type="PROSITE" id="PS00924">
    <property type="entry name" value="ASP_GLU_RACEMASE_2"/>
    <property type="match status" value="1"/>
</dbReference>
<keyword evidence="6 7" id="KW-0961">Cell wall biogenesis/degradation</keyword>
<feature type="active site" description="Proton donor/acceptor" evidence="7">
    <location>
        <position position="78"/>
    </location>
</feature>
<dbReference type="Pfam" id="PF01177">
    <property type="entry name" value="Asp_Glu_race"/>
    <property type="match status" value="1"/>
</dbReference>
<comment type="function">
    <text evidence="7">Provides the (R)-glutamate required for cell wall biosynthesis.</text>
</comment>
<keyword evidence="4 7" id="KW-0573">Peptidoglycan synthesis</keyword>
<feature type="binding site" evidence="7">
    <location>
        <begin position="204"/>
        <end position="205"/>
    </location>
    <ligand>
        <name>substrate</name>
    </ligand>
</feature>
<comment type="similarity">
    <text evidence="7">Belongs to the aspartate/glutamate racemases family.</text>
</comment>
<feature type="binding site" evidence="7">
    <location>
        <begin position="15"/>
        <end position="16"/>
    </location>
    <ligand>
        <name>substrate</name>
    </ligand>
</feature>
<dbReference type="PROSITE" id="PS00923">
    <property type="entry name" value="ASP_GLU_RACEMASE_1"/>
    <property type="match status" value="1"/>
</dbReference>
<dbReference type="InterPro" id="IPR015942">
    <property type="entry name" value="Asp/Glu/hydantoin_racemase"/>
</dbReference>
<dbReference type="GO" id="GO:0071555">
    <property type="term" value="P:cell wall organization"/>
    <property type="evidence" value="ECO:0007669"/>
    <property type="project" value="UniProtKB-KW"/>
</dbReference>
<feature type="active site" description="Proton donor/acceptor" evidence="7">
    <location>
        <position position="203"/>
    </location>
</feature>
<evidence type="ECO:0000313" key="8">
    <source>
        <dbReference type="EMBL" id="MBF1283829.1"/>
    </source>
</evidence>
<feature type="binding site" evidence="7">
    <location>
        <begin position="47"/>
        <end position="48"/>
    </location>
    <ligand>
        <name>substrate</name>
    </ligand>
</feature>
<dbReference type="InterPro" id="IPR018187">
    <property type="entry name" value="Asp/Glu_racemase_AS_1"/>
</dbReference>
<dbReference type="InterPro" id="IPR004391">
    <property type="entry name" value="Glu_race"/>
</dbReference>
<comment type="caution">
    <text evidence="8">The sequence shown here is derived from an EMBL/GenBank/DDBJ whole genome shotgun (WGS) entry which is preliminary data.</text>
</comment>
<evidence type="ECO:0000256" key="4">
    <source>
        <dbReference type="ARBA" id="ARBA00022984"/>
    </source>
</evidence>
<proteinExistence type="inferred from homology"/>
<dbReference type="Gene3D" id="3.40.50.1860">
    <property type="match status" value="2"/>
</dbReference>
<feature type="binding site" evidence="7">
    <location>
        <begin position="79"/>
        <end position="80"/>
    </location>
    <ligand>
        <name>substrate</name>
    </ligand>
</feature>
<dbReference type="SUPFAM" id="SSF53681">
    <property type="entry name" value="Aspartate/glutamate racemase"/>
    <property type="match status" value="2"/>
</dbReference>
<keyword evidence="3 7" id="KW-0133">Cell shape</keyword>
<dbReference type="InterPro" id="IPR033134">
    <property type="entry name" value="Asp/Glu_racemase_AS_2"/>
</dbReference>
<comment type="pathway">
    <text evidence="7">Cell wall biogenesis; peptidoglycan biosynthesis.</text>
</comment>
<organism evidence="8 9">
    <name type="scientific">Oribacterium parvum</name>
    <dbReference type="NCBI Taxonomy" id="1501329"/>
    <lineage>
        <taxon>Bacteria</taxon>
        <taxon>Bacillati</taxon>
        <taxon>Bacillota</taxon>
        <taxon>Clostridia</taxon>
        <taxon>Lachnospirales</taxon>
        <taxon>Lachnospiraceae</taxon>
        <taxon>Oribacterium</taxon>
    </lineage>
</organism>
<dbReference type="HAMAP" id="MF_00258">
    <property type="entry name" value="Glu_racemase"/>
    <property type="match status" value="1"/>
</dbReference>
<sequence length="281" mass="31650">MDSREKKEEAIGIFDSGVGGISVLKELQKEMPYENFIFYGDQKNAPYGEKSGEEVRALSLKAYLFLQKMKVKATVIACNTATSAAARFLRERYPEDIIIGMEPAVKPAALFQEKNILKDYKCKKEARKKRILVMATESTLKGDKLHHLIDSLKEQGEYILLPAPGIVRLLEEGKGHGDEMLSYLRELLSPYREGRISSIVLGCTHFPFVKKEILDALGYSVPFFDGAAGTARETRHRLEERGLLRDKNYEEADRGIPSSSVELYSSTGDSSLLETFYRLPI</sequence>
<dbReference type="PANTHER" id="PTHR21198:SF3">
    <property type="entry name" value="GLUTAMATE RACEMASE"/>
    <property type="match status" value="1"/>
</dbReference>
<gene>
    <name evidence="7 8" type="primary">murI</name>
    <name evidence="8" type="ORF">HXM93_04760</name>
</gene>
<dbReference type="AlphaFoldDB" id="A0A930GWV1"/>
<dbReference type="Proteomes" id="UP000709351">
    <property type="component" value="Unassembled WGS sequence"/>
</dbReference>
<dbReference type="NCBIfam" id="TIGR00067">
    <property type="entry name" value="glut_race"/>
    <property type="match status" value="1"/>
</dbReference>
<keyword evidence="5 7" id="KW-0413">Isomerase</keyword>
<name>A0A930GWV1_9FIRM</name>
<comment type="catalytic activity">
    <reaction evidence="1 7">
        <text>L-glutamate = D-glutamate</text>
        <dbReference type="Rhea" id="RHEA:12813"/>
        <dbReference type="ChEBI" id="CHEBI:29985"/>
        <dbReference type="ChEBI" id="CHEBI:29986"/>
        <dbReference type="EC" id="5.1.1.3"/>
    </reaction>
</comment>
<dbReference type="GO" id="GO:0008360">
    <property type="term" value="P:regulation of cell shape"/>
    <property type="evidence" value="ECO:0007669"/>
    <property type="project" value="UniProtKB-KW"/>
</dbReference>
<evidence type="ECO:0000256" key="6">
    <source>
        <dbReference type="ARBA" id="ARBA00023316"/>
    </source>
</evidence>